<proteinExistence type="predicted"/>
<gene>
    <name evidence="1" type="ORF">MANES_11G147600</name>
</gene>
<sequence>MLLTTVMRSSSIISTCSGVSPLHIWERSFCLAFTCWKSLGSPYFRLQLPLHVLAEAPSSIVVLVELLVYGCGGGEKGGMGFGLFP</sequence>
<organism evidence="1">
    <name type="scientific">Manihot esculenta</name>
    <name type="common">Cassava</name>
    <name type="synonym">Jatropha manihot</name>
    <dbReference type="NCBI Taxonomy" id="3983"/>
    <lineage>
        <taxon>Eukaryota</taxon>
        <taxon>Viridiplantae</taxon>
        <taxon>Streptophyta</taxon>
        <taxon>Embryophyta</taxon>
        <taxon>Tracheophyta</taxon>
        <taxon>Spermatophyta</taxon>
        <taxon>Magnoliopsida</taxon>
        <taxon>eudicotyledons</taxon>
        <taxon>Gunneridae</taxon>
        <taxon>Pentapetalae</taxon>
        <taxon>rosids</taxon>
        <taxon>fabids</taxon>
        <taxon>Malpighiales</taxon>
        <taxon>Euphorbiaceae</taxon>
        <taxon>Crotonoideae</taxon>
        <taxon>Manihoteae</taxon>
        <taxon>Manihot</taxon>
    </lineage>
</organism>
<dbReference type="AlphaFoldDB" id="A0A2C9V2L3"/>
<dbReference type="EMBL" id="CM004397">
    <property type="protein sequence ID" value="OAY38041.1"/>
    <property type="molecule type" value="Genomic_DNA"/>
</dbReference>
<reference evidence="1" key="1">
    <citation type="submission" date="2016-02" db="EMBL/GenBank/DDBJ databases">
        <title>WGS assembly of Manihot esculenta.</title>
        <authorList>
            <person name="Bredeson J.V."/>
            <person name="Prochnik S.E."/>
            <person name="Lyons J.B."/>
            <person name="Schmutz J."/>
            <person name="Grimwood J."/>
            <person name="Vrebalov J."/>
            <person name="Bart R.S."/>
            <person name="Amuge T."/>
            <person name="Ferguson M.E."/>
            <person name="Green R."/>
            <person name="Putnam N."/>
            <person name="Stites J."/>
            <person name="Rounsley S."/>
            <person name="Rokhsar D.S."/>
        </authorList>
    </citation>
    <scope>NUCLEOTIDE SEQUENCE [LARGE SCALE GENOMIC DNA]</scope>
    <source>
        <tissue evidence="1">Leaf</tissue>
    </source>
</reference>
<accession>A0A2C9V2L3</accession>
<evidence type="ECO:0000313" key="1">
    <source>
        <dbReference type="EMBL" id="OAY38041.1"/>
    </source>
</evidence>
<protein>
    <submittedName>
        <fullName evidence="1">Uncharacterized protein</fullName>
    </submittedName>
</protein>
<name>A0A2C9V2L3_MANES</name>